<evidence type="ECO:0000259" key="1">
    <source>
        <dbReference type="Pfam" id="PF01656"/>
    </source>
</evidence>
<sequence length="244" mass="26829">MKHTEVTAHMPNAEVELILNQKGGVGKSTLSMNLAATTAEVLASDPNEPSPVAVVSIDPQGSAAWWAERMKVLPFHIVQTHEDVAGLRRLRELDGIKQVFVDTPGWMGHEGTAEDPLHGLAYADALHAALDSATHVLVPLEPEPLSFDPTARTIETLIKPRGLDYLVVINNWDPRDGEVDLEQTKAFVKANEWPLANTVVRHYKVHTRASADGVVVTQYPKNRVSLECRQDFARLALELKTGGR</sequence>
<dbReference type="PANTHER" id="PTHR13696">
    <property type="entry name" value="P-LOOP CONTAINING NUCLEOSIDE TRIPHOSPHATE HYDROLASE"/>
    <property type="match status" value="1"/>
</dbReference>
<keyword evidence="3" id="KW-1185">Reference proteome</keyword>
<evidence type="ECO:0000313" key="3">
    <source>
        <dbReference type="Proteomes" id="UP001519325"/>
    </source>
</evidence>
<proteinExistence type="predicted"/>
<dbReference type="Proteomes" id="UP001519325">
    <property type="component" value="Unassembled WGS sequence"/>
</dbReference>
<dbReference type="Gene3D" id="3.40.50.300">
    <property type="entry name" value="P-loop containing nucleotide triphosphate hydrolases"/>
    <property type="match status" value="1"/>
</dbReference>
<accession>A0ABS4Q760</accession>
<evidence type="ECO:0000313" key="2">
    <source>
        <dbReference type="EMBL" id="MBP2187525.1"/>
    </source>
</evidence>
<organism evidence="2 3">
    <name type="scientific">Nocardia goodfellowii</name>
    <dbReference type="NCBI Taxonomy" id="882446"/>
    <lineage>
        <taxon>Bacteria</taxon>
        <taxon>Bacillati</taxon>
        <taxon>Actinomycetota</taxon>
        <taxon>Actinomycetes</taxon>
        <taxon>Mycobacteriales</taxon>
        <taxon>Nocardiaceae</taxon>
        <taxon>Nocardia</taxon>
    </lineage>
</organism>
<dbReference type="CDD" id="cd02042">
    <property type="entry name" value="ParAB_family"/>
    <property type="match status" value="1"/>
</dbReference>
<protein>
    <submittedName>
        <fullName evidence="2">Chromosome partitioning protein</fullName>
    </submittedName>
</protein>
<reference evidence="2 3" key="1">
    <citation type="submission" date="2021-03" db="EMBL/GenBank/DDBJ databases">
        <title>Sequencing the genomes of 1000 actinobacteria strains.</title>
        <authorList>
            <person name="Klenk H.-P."/>
        </authorList>
    </citation>
    <scope>NUCLEOTIDE SEQUENCE [LARGE SCALE GENOMIC DNA]</scope>
    <source>
        <strain evidence="2 3">DSM 45516</strain>
    </source>
</reference>
<feature type="domain" description="CobQ/CobB/MinD/ParA nucleotide binding" evidence="1">
    <location>
        <begin position="18"/>
        <end position="197"/>
    </location>
</feature>
<dbReference type="InterPro" id="IPR027417">
    <property type="entry name" value="P-loop_NTPase"/>
</dbReference>
<gene>
    <name evidence="2" type="ORF">BJ987_000426</name>
</gene>
<dbReference type="PANTHER" id="PTHR13696:SF99">
    <property type="entry name" value="COBYRINIC ACID AC-DIAMIDE SYNTHASE"/>
    <property type="match status" value="1"/>
</dbReference>
<dbReference type="InterPro" id="IPR002586">
    <property type="entry name" value="CobQ/CobB/MinD/ParA_Nub-bd_dom"/>
</dbReference>
<dbReference type="SUPFAM" id="SSF52540">
    <property type="entry name" value="P-loop containing nucleoside triphosphate hydrolases"/>
    <property type="match status" value="1"/>
</dbReference>
<dbReference type="Pfam" id="PF01656">
    <property type="entry name" value="CbiA"/>
    <property type="match status" value="1"/>
</dbReference>
<dbReference type="EMBL" id="JAGGMR010000001">
    <property type="protein sequence ID" value="MBP2187525.1"/>
    <property type="molecule type" value="Genomic_DNA"/>
</dbReference>
<name>A0ABS4Q760_9NOCA</name>
<dbReference type="InterPro" id="IPR050678">
    <property type="entry name" value="DNA_Partitioning_ATPase"/>
</dbReference>
<comment type="caution">
    <text evidence="2">The sequence shown here is derived from an EMBL/GenBank/DDBJ whole genome shotgun (WGS) entry which is preliminary data.</text>
</comment>